<feature type="domain" description="Thioredoxin" evidence="9">
    <location>
        <begin position="6"/>
        <end position="144"/>
    </location>
</feature>
<dbReference type="PANTHER" id="PTHR35891:SF2">
    <property type="entry name" value="THIOL:DISULFIDE INTERCHANGE PROTEIN DSBA"/>
    <property type="match status" value="1"/>
</dbReference>
<evidence type="ECO:0000256" key="6">
    <source>
        <dbReference type="ARBA" id="ARBA00023284"/>
    </source>
</evidence>
<feature type="disulfide bond" description="Redox-active" evidence="8">
    <location>
        <begin position="49"/>
        <end position="52"/>
    </location>
</feature>
<evidence type="ECO:0000256" key="7">
    <source>
        <dbReference type="PIRNR" id="PIRNR001488"/>
    </source>
</evidence>
<dbReference type="Proteomes" id="UP000296144">
    <property type="component" value="Unassembled WGS sequence"/>
</dbReference>
<name>A0A2P5SVT3_9GAMM</name>
<dbReference type="PROSITE" id="PS51352">
    <property type="entry name" value="THIOREDOXIN_2"/>
    <property type="match status" value="1"/>
</dbReference>
<keyword evidence="3" id="KW-0732">Signal</keyword>
<dbReference type="EMBL" id="PDKU01000004">
    <property type="protein sequence ID" value="PPI86426.1"/>
    <property type="molecule type" value="Genomic_DNA"/>
</dbReference>
<dbReference type="SUPFAM" id="SSF52833">
    <property type="entry name" value="Thioredoxin-like"/>
    <property type="match status" value="1"/>
</dbReference>
<evidence type="ECO:0000313" key="11">
    <source>
        <dbReference type="Proteomes" id="UP000296144"/>
    </source>
</evidence>
<comment type="similarity">
    <text evidence="2">Belongs to the thioredoxin family. DsbA subfamily.</text>
</comment>
<organism evidence="10 11">
    <name type="scientific">Candidatus Pantoea edessiphila</name>
    <dbReference type="NCBI Taxonomy" id="2044610"/>
    <lineage>
        <taxon>Bacteria</taxon>
        <taxon>Pseudomonadati</taxon>
        <taxon>Pseudomonadota</taxon>
        <taxon>Gammaproteobacteria</taxon>
        <taxon>Enterobacterales</taxon>
        <taxon>Erwiniaceae</taxon>
        <taxon>Pantoea</taxon>
    </lineage>
</organism>
<keyword evidence="11" id="KW-1185">Reference proteome</keyword>
<gene>
    <name evidence="10" type="ORF">CRV10_03040</name>
</gene>
<accession>A0A2P5SVT3</accession>
<dbReference type="Gene3D" id="3.40.30.10">
    <property type="entry name" value="Glutaredoxin"/>
    <property type="match status" value="1"/>
</dbReference>
<dbReference type="OrthoDB" id="9784896at2"/>
<keyword evidence="4 7" id="KW-0574">Periplasm</keyword>
<evidence type="ECO:0000259" key="9">
    <source>
        <dbReference type="PROSITE" id="PS51352"/>
    </source>
</evidence>
<evidence type="ECO:0000313" key="10">
    <source>
        <dbReference type="EMBL" id="PPI86426.1"/>
    </source>
</evidence>
<dbReference type="InterPro" id="IPR023205">
    <property type="entry name" value="DsbA/DsbL"/>
</dbReference>
<dbReference type="RefSeq" id="WP_136130369.1">
    <property type="nucleotide sequence ID" value="NZ_PDKU01000004.1"/>
</dbReference>
<evidence type="ECO:0000256" key="1">
    <source>
        <dbReference type="ARBA" id="ARBA00004418"/>
    </source>
</evidence>
<dbReference type="InterPro" id="IPR050824">
    <property type="entry name" value="Thiol_disulfide_DsbA"/>
</dbReference>
<dbReference type="Pfam" id="PF01323">
    <property type="entry name" value="DSBA"/>
    <property type="match status" value="1"/>
</dbReference>
<dbReference type="InterPro" id="IPR001853">
    <property type="entry name" value="DSBA-like_thioredoxin_dom"/>
</dbReference>
<dbReference type="GO" id="GO:0042597">
    <property type="term" value="C:periplasmic space"/>
    <property type="evidence" value="ECO:0007669"/>
    <property type="project" value="UniProtKB-SubCell"/>
</dbReference>
<dbReference type="InterPro" id="IPR013766">
    <property type="entry name" value="Thioredoxin_domain"/>
</dbReference>
<dbReference type="PIRSF" id="PIRSF001488">
    <property type="entry name" value="Tdi_protein"/>
    <property type="match status" value="1"/>
</dbReference>
<dbReference type="PANTHER" id="PTHR35891">
    <property type="entry name" value="THIOL:DISULFIDE INTERCHANGE PROTEIN DSBA"/>
    <property type="match status" value="1"/>
</dbReference>
<keyword evidence="6" id="KW-0676">Redox-active center</keyword>
<dbReference type="AlphaFoldDB" id="A0A2P5SVT3"/>
<evidence type="ECO:0000256" key="4">
    <source>
        <dbReference type="ARBA" id="ARBA00022764"/>
    </source>
</evidence>
<comment type="caution">
    <text evidence="10">The sequence shown here is derived from an EMBL/GenBank/DDBJ whole genome shotgun (WGS) entry which is preliminary data.</text>
</comment>
<dbReference type="CDD" id="cd03019">
    <property type="entry name" value="DsbA_DsbA"/>
    <property type="match status" value="1"/>
</dbReference>
<dbReference type="GO" id="GO:0016491">
    <property type="term" value="F:oxidoreductase activity"/>
    <property type="evidence" value="ECO:0007669"/>
    <property type="project" value="InterPro"/>
</dbReference>
<evidence type="ECO:0000256" key="2">
    <source>
        <dbReference type="ARBA" id="ARBA00005791"/>
    </source>
</evidence>
<sequence length="202" mass="23428">MKKFCIILIGVIINFNVFATTFIDGKDYICLQKPIVNQPQVLEFFSFSCQHCYEFENNLSNYQIPNHIKLVKYNVDFLLNDNIDLTHAWAVAIALGIENKVIKPIFSAIQKNNQITNKEIKNIFIKLLRISSEKFQKLWDSFSVKVLVIKQKQAVIDFNVTNVPAVFINGKYMINISDLDLDIHSQNNTNNYFDIISFLIKK</sequence>
<protein>
    <recommendedName>
        <fullName evidence="7">Thiol:disulfide interchange protein</fullName>
    </recommendedName>
</protein>
<reference evidence="10 11" key="1">
    <citation type="journal article" date="2018" name="Genome Biol. Evol.">
        <title>Cladogenesis and Genomic Streamlining in Extracellular Endosymbionts of Tropical Stink Bugs.</title>
        <authorList>
            <person name="Otero-Bravo A."/>
            <person name="Goffredi S."/>
            <person name="Sabree Z.L."/>
        </authorList>
    </citation>
    <scope>NUCLEOTIDE SEQUENCE [LARGE SCALE GENOMIC DNA]</scope>
    <source>
        <strain evidence="10 11">SoEL</strain>
    </source>
</reference>
<evidence type="ECO:0000256" key="8">
    <source>
        <dbReference type="PIRSR" id="PIRSR001488-1"/>
    </source>
</evidence>
<proteinExistence type="inferred from homology"/>
<keyword evidence="5 7" id="KW-1015">Disulfide bond</keyword>
<dbReference type="InterPro" id="IPR036249">
    <property type="entry name" value="Thioredoxin-like_sf"/>
</dbReference>
<evidence type="ECO:0000256" key="5">
    <source>
        <dbReference type="ARBA" id="ARBA00023157"/>
    </source>
</evidence>
<comment type="subcellular location">
    <subcellularLocation>
        <location evidence="1 7">Periplasm</location>
    </subcellularLocation>
</comment>
<evidence type="ECO:0000256" key="3">
    <source>
        <dbReference type="ARBA" id="ARBA00022729"/>
    </source>
</evidence>